<gene>
    <name evidence="1" type="ORF">GCM10009682_08280</name>
</gene>
<proteinExistence type="predicted"/>
<dbReference type="EMBL" id="BAAALT010000015">
    <property type="protein sequence ID" value="GAA1788535.1"/>
    <property type="molecule type" value="Genomic_DNA"/>
</dbReference>
<sequence length="103" mass="11998">MTTPDRADWLVQEISDLLDVSSVGLYEFMEFLNDPDEPSTMQERRTIAQQALDRLMREPGTYLHWQRWAKFEELDEVAVAGLPGEAWDPPRETDGLYVAIDRR</sequence>
<dbReference type="RefSeq" id="WP_344126389.1">
    <property type="nucleotide sequence ID" value="NZ_BAAALT010000015.1"/>
</dbReference>
<dbReference type="Proteomes" id="UP001500218">
    <property type="component" value="Unassembled WGS sequence"/>
</dbReference>
<evidence type="ECO:0000313" key="1">
    <source>
        <dbReference type="EMBL" id="GAA1788535.1"/>
    </source>
</evidence>
<reference evidence="1 2" key="1">
    <citation type="journal article" date="2019" name="Int. J. Syst. Evol. Microbiol.">
        <title>The Global Catalogue of Microorganisms (GCM) 10K type strain sequencing project: providing services to taxonomists for standard genome sequencing and annotation.</title>
        <authorList>
            <consortium name="The Broad Institute Genomics Platform"/>
            <consortium name="The Broad Institute Genome Sequencing Center for Infectious Disease"/>
            <person name="Wu L."/>
            <person name="Ma J."/>
        </authorList>
    </citation>
    <scope>NUCLEOTIDE SEQUENCE [LARGE SCALE GENOMIC DNA]</scope>
    <source>
        <strain evidence="1 2">JCM 13250</strain>
    </source>
</reference>
<evidence type="ECO:0000313" key="2">
    <source>
        <dbReference type="Proteomes" id="UP001500218"/>
    </source>
</evidence>
<name>A0ABN2LHG0_9ACTN</name>
<protein>
    <submittedName>
        <fullName evidence="1">Uncharacterized protein</fullName>
    </submittedName>
</protein>
<comment type="caution">
    <text evidence="1">The sequence shown here is derived from an EMBL/GenBank/DDBJ whole genome shotgun (WGS) entry which is preliminary data.</text>
</comment>
<accession>A0ABN2LHG0</accession>
<organism evidence="1 2">
    <name type="scientific">Luedemannella flava</name>
    <dbReference type="NCBI Taxonomy" id="349316"/>
    <lineage>
        <taxon>Bacteria</taxon>
        <taxon>Bacillati</taxon>
        <taxon>Actinomycetota</taxon>
        <taxon>Actinomycetes</taxon>
        <taxon>Micromonosporales</taxon>
        <taxon>Micromonosporaceae</taxon>
        <taxon>Luedemannella</taxon>
    </lineage>
</organism>
<keyword evidence="2" id="KW-1185">Reference proteome</keyword>